<keyword evidence="3" id="KW-1185">Reference proteome</keyword>
<evidence type="ECO:0000313" key="2">
    <source>
        <dbReference type="EMBL" id="MDQ0930270.1"/>
    </source>
</evidence>
<dbReference type="EMBL" id="JAUSZS010000002">
    <property type="protein sequence ID" value="MDQ0930270.1"/>
    <property type="molecule type" value="Genomic_DNA"/>
</dbReference>
<accession>A0ABU0RH10</accession>
<dbReference type="Pfam" id="PF04149">
    <property type="entry name" value="DUF397"/>
    <property type="match status" value="1"/>
</dbReference>
<organism evidence="2 3">
    <name type="scientific">Streptomyces turgidiscabies</name>
    <dbReference type="NCBI Taxonomy" id="85558"/>
    <lineage>
        <taxon>Bacteria</taxon>
        <taxon>Bacillati</taxon>
        <taxon>Actinomycetota</taxon>
        <taxon>Actinomycetes</taxon>
        <taxon>Kitasatosporales</taxon>
        <taxon>Streptomycetaceae</taxon>
        <taxon>Streptomyces</taxon>
    </lineage>
</organism>
<reference evidence="2 3" key="1">
    <citation type="submission" date="2023-07" db="EMBL/GenBank/DDBJ databases">
        <title>Comparative genomics of wheat-associated soil bacteria to identify genetic determinants of phenazine resistance.</title>
        <authorList>
            <person name="Mouncey N."/>
        </authorList>
    </citation>
    <scope>NUCLEOTIDE SEQUENCE [LARGE SCALE GENOMIC DNA]</scope>
    <source>
        <strain evidence="2 3">W2I16</strain>
    </source>
</reference>
<gene>
    <name evidence="2" type="ORF">QFZ49_000177</name>
</gene>
<dbReference type="RefSeq" id="WP_307624566.1">
    <property type="nucleotide sequence ID" value="NZ_JAUSZS010000002.1"/>
</dbReference>
<proteinExistence type="predicted"/>
<dbReference type="InterPro" id="IPR007278">
    <property type="entry name" value="DUF397"/>
</dbReference>
<dbReference type="Proteomes" id="UP001223072">
    <property type="component" value="Unassembled WGS sequence"/>
</dbReference>
<sequence length="70" mass="7689">MAQTLNWQKSTFSGGAEGNTCVEIAELHTRIAVRDSKNPGHGTLSFPARAFTAFIRTLRDDTYDTSRSAI</sequence>
<comment type="caution">
    <text evidence="2">The sequence shown here is derived from an EMBL/GenBank/DDBJ whole genome shotgun (WGS) entry which is preliminary data.</text>
</comment>
<evidence type="ECO:0000259" key="1">
    <source>
        <dbReference type="Pfam" id="PF04149"/>
    </source>
</evidence>
<evidence type="ECO:0000313" key="3">
    <source>
        <dbReference type="Proteomes" id="UP001223072"/>
    </source>
</evidence>
<feature type="domain" description="DUF397" evidence="1">
    <location>
        <begin position="5"/>
        <end position="59"/>
    </location>
</feature>
<name>A0ABU0RH10_9ACTN</name>
<protein>
    <recommendedName>
        <fullName evidence="1">DUF397 domain-containing protein</fullName>
    </recommendedName>
</protein>